<evidence type="ECO:0000259" key="1">
    <source>
        <dbReference type="Pfam" id="PF13649"/>
    </source>
</evidence>
<feature type="domain" description="Methyltransferase" evidence="1">
    <location>
        <begin position="149"/>
        <end position="245"/>
    </location>
</feature>
<keyword evidence="2" id="KW-0808">Transferase</keyword>
<dbReference type="InterPro" id="IPR050508">
    <property type="entry name" value="Methyltransf_Superfamily"/>
</dbReference>
<dbReference type="InterPro" id="IPR029063">
    <property type="entry name" value="SAM-dependent_MTases_sf"/>
</dbReference>
<dbReference type="CDD" id="cd02440">
    <property type="entry name" value="AdoMet_MTases"/>
    <property type="match status" value="1"/>
</dbReference>
<evidence type="ECO:0000313" key="3">
    <source>
        <dbReference type="Proteomes" id="UP001464891"/>
    </source>
</evidence>
<keyword evidence="2" id="KW-0489">Methyltransferase</keyword>
<gene>
    <name evidence="2" type="ORF">NC998_16935</name>
</gene>
<accession>A0ABV0JAI9</accession>
<reference evidence="2 3" key="1">
    <citation type="submission" date="2022-04" db="EMBL/GenBank/DDBJ databases">
        <title>Positive selection, recombination, and allopatry shape intraspecific diversity of widespread and dominant cyanobacteria.</title>
        <authorList>
            <person name="Wei J."/>
            <person name="Shu W."/>
            <person name="Hu C."/>
        </authorList>
    </citation>
    <scope>NUCLEOTIDE SEQUENCE [LARGE SCALE GENOMIC DNA]</scope>
    <source>
        <strain evidence="2 3">GB2-A4</strain>
    </source>
</reference>
<comment type="caution">
    <text evidence="2">The sequence shown here is derived from an EMBL/GenBank/DDBJ whole genome shotgun (WGS) entry which is preliminary data.</text>
</comment>
<dbReference type="Proteomes" id="UP001464891">
    <property type="component" value="Unassembled WGS sequence"/>
</dbReference>
<dbReference type="InterPro" id="IPR041698">
    <property type="entry name" value="Methyltransf_25"/>
</dbReference>
<protein>
    <submittedName>
        <fullName evidence="2">Class I SAM-dependent methyltransferase</fullName>
    </submittedName>
</protein>
<dbReference type="RefSeq" id="WP_190433325.1">
    <property type="nucleotide sequence ID" value="NZ_JAMPKM010000010.1"/>
</dbReference>
<proteinExistence type="predicted"/>
<dbReference type="SUPFAM" id="SSF53335">
    <property type="entry name" value="S-adenosyl-L-methionine-dependent methyltransferases"/>
    <property type="match status" value="1"/>
</dbReference>
<dbReference type="PANTHER" id="PTHR42912">
    <property type="entry name" value="METHYLTRANSFERASE"/>
    <property type="match status" value="1"/>
</dbReference>
<organism evidence="2 3">
    <name type="scientific">Trichocoleus desertorum GB2-A4</name>
    <dbReference type="NCBI Taxonomy" id="2933944"/>
    <lineage>
        <taxon>Bacteria</taxon>
        <taxon>Bacillati</taxon>
        <taxon>Cyanobacteriota</taxon>
        <taxon>Cyanophyceae</taxon>
        <taxon>Leptolyngbyales</taxon>
        <taxon>Trichocoleusaceae</taxon>
        <taxon>Trichocoleus</taxon>
    </lineage>
</organism>
<dbReference type="EMBL" id="JAMPKM010000010">
    <property type="protein sequence ID" value="MEP0818786.1"/>
    <property type="molecule type" value="Genomic_DNA"/>
</dbReference>
<dbReference type="PANTHER" id="PTHR42912:SF68">
    <property type="entry name" value="METHYLTRANSFERASE TYPE 11 DOMAIN-CONTAINING PROTEIN"/>
    <property type="match status" value="1"/>
</dbReference>
<dbReference type="Pfam" id="PF13649">
    <property type="entry name" value="Methyltransf_25"/>
    <property type="match status" value="1"/>
</dbReference>
<dbReference type="Gene3D" id="3.40.50.150">
    <property type="entry name" value="Vaccinia Virus protein VP39"/>
    <property type="match status" value="1"/>
</dbReference>
<dbReference type="GO" id="GO:0008168">
    <property type="term" value="F:methyltransferase activity"/>
    <property type="evidence" value="ECO:0007669"/>
    <property type="project" value="UniProtKB-KW"/>
</dbReference>
<evidence type="ECO:0000313" key="2">
    <source>
        <dbReference type="EMBL" id="MEP0818786.1"/>
    </source>
</evidence>
<sequence length="314" mass="34945">MTATAAKTAPRLASRLVNGVLSIKPLAKLAKNRARNMMIKRAETIGVYWPKEVKALKARGSTAEFSPEWEAELAQVQNPNLAYPDYYLTSFHAYEEGNMGWEPATEVEVAAHAVHARIWPEAGAQGDAMLRQSYHNAVKSQILAEPKDILDLGCSVGMSTFALQETYPQARVTGLELSPYFLTVARYKAQKRQLQINWVHAKAEETGLPTASFDLVSACLVFHELPQSAAIAIFQEVRRILRPGGHFTIMDMNPKSEIYAKMPPYILTLLKSTEPYLDQYFALDIEKAMVEAGFHSPSITANSPRHRTIVAQAK</sequence>
<dbReference type="GO" id="GO:0032259">
    <property type="term" value="P:methylation"/>
    <property type="evidence" value="ECO:0007669"/>
    <property type="project" value="UniProtKB-KW"/>
</dbReference>
<name>A0ABV0JAI9_9CYAN</name>
<keyword evidence="3" id="KW-1185">Reference proteome</keyword>